<evidence type="ECO:0000256" key="1">
    <source>
        <dbReference type="SAM" id="MobiDB-lite"/>
    </source>
</evidence>
<feature type="compositionally biased region" description="Basic and acidic residues" evidence="1">
    <location>
        <begin position="58"/>
        <end position="70"/>
    </location>
</feature>
<dbReference type="EMBL" id="AP022579">
    <property type="protein sequence ID" value="BBX88404.1"/>
    <property type="molecule type" value="Genomic_DNA"/>
</dbReference>
<evidence type="ECO:0000313" key="3">
    <source>
        <dbReference type="Proteomes" id="UP000466683"/>
    </source>
</evidence>
<feature type="compositionally biased region" description="Basic and acidic residues" evidence="1">
    <location>
        <begin position="8"/>
        <end position="23"/>
    </location>
</feature>
<reference evidence="2 3" key="1">
    <citation type="journal article" date="2019" name="Emerg. Microbes Infect.">
        <title>Comprehensive subspecies identification of 175 nontuberculous mycobacteria species based on 7547 genomic profiles.</title>
        <authorList>
            <person name="Matsumoto Y."/>
            <person name="Kinjo T."/>
            <person name="Motooka D."/>
            <person name="Nabeya D."/>
            <person name="Jung N."/>
            <person name="Uechi K."/>
            <person name="Horii T."/>
            <person name="Iida T."/>
            <person name="Fujita J."/>
            <person name="Nakamura S."/>
        </authorList>
    </citation>
    <scope>NUCLEOTIDE SEQUENCE [LARGE SCALE GENOMIC DNA]</scope>
    <source>
        <strain evidence="2 3">JCM 15653</strain>
    </source>
</reference>
<protein>
    <submittedName>
        <fullName evidence="2">Uncharacterized protein</fullName>
    </submittedName>
</protein>
<keyword evidence="3" id="KW-1185">Reference proteome</keyword>
<name>A0ABM7INP1_9MYCO</name>
<evidence type="ECO:0000313" key="2">
    <source>
        <dbReference type="EMBL" id="BBX88404.1"/>
    </source>
</evidence>
<feature type="region of interest" description="Disordered" evidence="1">
    <location>
        <begin position="1"/>
        <end position="76"/>
    </location>
</feature>
<organism evidence="2 3">
    <name type="scientific">Mycolicibacterium boenickei</name>
    <dbReference type="NCBI Taxonomy" id="146017"/>
    <lineage>
        <taxon>Bacteria</taxon>
        <taxon>Bacillati</taxon>
        <taxon>Actinomycetota</taxon>
        <taxon>Actinomycetes</taxon>
        <taxon>Mycobacteriales</taxon>
        <taxon>Mycobacteriaceae</taxon>
        <taxon>Mycolicibacterium</taxon>
    </lineage>
</organism>
<gene>
    <name evidence="2" type="ORF">MBOE_00530</name>
</gene>
<dbReference type="Proteomes" id="UP000466683">
    <property type="component" value="Chromosome"/>
</dbReference>
<proteinExistence type="predicted"/>
<accession>A0ABM7INP1</accession>
<sequence length="76" mass="8425">MSRGAKTPKSETQKSRAHEKDSLGSKPSGRNLQAPEKSRQPASDGPGIPDASAILADETFRSRKPSEWRVKPRRKR</sequence>